<sequence length="285" mass="30822">MITPSAPFDPVPSTNSVAKLQKSATTTSEFIVIRGTRLQSNSSLYSNMKTEIDQAVRWLGVYLSKTLPSEKVFQFESSLSALLQDKFKGHWDPARPHVGNAFRSVSINGGRADACLDKALKELGVSKPDNQLPPDLCVWIDPYCVAYKVGEYGHPQTLYCDDQALQILDVPLYFKSPTTRSRSPYSVNRATNRTKSPPASSKNSNFNSNSNYNSNTVTTSAAIPITHPPAISPAPSATSNFVNKNSGSSMTASSPLYPFPQAATRPGSPYTGANGGQTYMLVSAQ</sequence>
<dbReference type="SUPFAM" id="SSF160696">
    <property type="entry name" value="BTG domain-like"/>
    <property type="match status" value="1"/>
</dbReference>
<protein>
    <recommendedName>
        <fullName evidence="3">Anti-proliferative protein domain-containing protein</fullName>
    </recommendedName>
</protein>
<evidence type="ECO:0000313" key="7">
    <source>
        <dbReference type="Proteomes" id="UP000320475"/>
    </source>
</evidence>
<comment type="caution">
    <text evidence="4">The sequence shown here is derived from an EMBL/GenBank/DDBJ whole genome shotgun (WGS) entry which is preliminary data.</text>
</comment>
<keyword evidence="6" id="KW-1185">Reference proteome</keyword>
<dbReference type="InterPro" id="IPR036054">
    <property type="entry name" value="BTG-like_sf"/>
</dbReference>
<name>A0A507DDR4_9FUNG</name>
<dbReference type="Proteomes" id="UP000320475">
    <property type="component" value="Unassembled WGS sequence"/>
</dbReference>
<dbReference type="Pfam" id="PF07742">
    <property type="entry name" value="BTG"/>
    <property type="match status" value="1"/>
</dbReference>
<feature type="region of interest" description="Disordered" evidence="2">
    <location>
        <begin position="179"/>
        <end position="213"/>
    </location>
</feature>
<evidence type="ECO:0000256" key="2">
    <source>
        <dbReference type="SAM" id="MobiDB-lite"/>
    </source>
</evidence>
<feature type="compositionally biased region" description="Low complexity" evidence="2">
    <location>
        <begin position="200"/>
        <end position="213"/>
    </location>
</feature>
<dbReference type="PANTHER" id="PTHR22978:SF22">
    <property type="entry name" value="BTG FAMILY PROTEIN"/>
    <property type="match status" value="1"/>
</dbReference>
<dbReference type="OrthoDB" id="19928at2759"/>
<dbReference type="Gene3D" id="3.90.640.90">
    <property type="entry name" value="Anti-proliferative protein, N-terminal domain"/>
    <property type="match status" value="1"/>
</dbReference>
<dbReference type="GO" id="GO:0005737">
    <property type="term" value="C:cytoplasm"/>
    <property type="evidence" value="ECO:0007669"/>
    <property type="project" value="TreeGrafter"/>
</dbReference>
<dbReference type="PANTHER" id="PTHR22978">
    <property type="entry name" value="B-CELL TRANSLOCATION GENE"/>
    <property type="match status" value="1"/>
</dbReference>
<evidence type="ECO:0000313" key="6">
    <source>
        <dbReference type="Proteomes" id="UP000317494"/>
    </source>
</evidence>
<dbReference type="EMBL" id="QEAM01000011">
    <property type="protein sequence ID" value="TPX50897.1"/>
    <property type="molecule type" value="Genomic_DNA"/>
</dbReference>
<comment type="similarity">
    <text evidence="1">Belongs to the BTG family.</text>
</comment>
<dbReference type="STRING" id="286115.A0A507DDR4"/>
<dbReference type="InterPro" id="IPR002087">
    <property type="entry name" value="Anti_prolifrtn"/>
</dbReference>
<dbReference type="Proteomes" id="UP000317494">
    <property type="component" value="Unassembled WGS sequence"/>
</dbReference>
<proteinExistence type="inferred from homology"/>
<dbReference type="VEuPathDB" id="FungiDB:SeMB42_g02574"/>
<evidence type="ECO:0000259" key="3">
    <source>
        <dbReference type="SMART" id="SM00099"/>
    </source>
</evidence>
<feature type="domain" description="Anti-proliferative protein" evidence="3">
    <location>
        <begin position="48"/>
        <end position="152"/>
    </location>
</feature>
<dbReference type="EMBL" id="QEAN01000081">
    <property type="protein sequence ID" value="TPX49541.1"/>
    <property type="molecule type" value="Genomic_DNA"/>
</dbReference>
<accession>A0A507DDR4</accession>
<gene>
    <name evidence="5" type="ORF">SeLEV6574_g00627</name>
    <name evidence="4" type="ORF">SeMB42_g02574</name>
</gene>
<organism evidence="4 6">
    <name type="scientific">Synchytrium endobioticum</name>
    <dbReference type="NCBI Taxonomy" id="286115"/>
    <lineage>
        <taxon>Eukaryota</taxon>
        <taxon>Fungi</taxon>
        <taxon>Fungi incertae sedis</taxon>
        <taxon>Chytridiomycota</taxon>
        <taxon>Chytridiomycota incertae sedis</taxon>
        <taxon>Chytridiomycetes</taxon>
        <taxon>Synchytriales</taxon>
        <taxon>Synchytriaceae</taxon>
        <taxon>Synchytrium</taxon>
    </lineage>
</organism>
<feature type="region of interest" description="Disordered" evidence="2">
    <location>
        <begin position="1"/>
        <end position="20"/>
    </location>
</feature>
<feature type="region of interest" description="Disordered" evidence="2">
    <location>
        <begin position="246"/>
        <end position="275"/>
    </location>
</feature>
<evidence type="ECO:0000256" key="1">
    <source>
        <dbReference type="ARBA" id="ARBA00007989"/>
    </source>
</evidence>
<dbReference type="GO" id="GO:0005634">
    <property type="term" value="C:nucleus"/>
    <property type="evidence" value="ECO:0007669"/>
    <property type="project" value="TreeGrafter"/>
</dbReference>
<dbReference type="PRINTS" id="PR00310">
    <property type="entry name" value="ANTIPRLFBTG1"/>
</dbReference>
<feature type="compositionally biased region" description="Polar residues" evidence="2">
    <location>
        <begin position="179"/>
        <end position="199"/>
    </location>
</feature>
<reference evidence="6 7" key="1">
    <citation type="journal article" date="2019" name="Sci. Rep.">
        <title>Comparative genomics of chytrid fungi reveal insights into the obligate biotrophic and pathogenic lifestyle of Synchytrium endobioticum.</title>
        <authorList>
            <person name="van de Vossenberg B.T.L.H."/>
            <person name="Warris S."/>
            <person name="Nguyen H.D.T."/>
            <person name="van Gent-Pelzer M.P.E."/>
            <person name="Joly D.L."/>
            <person name="van de Geest H.C."/>
            <person name="Bonants P.J.M."/>
            <person name="Smith D.S."/>
            <person name="Levesque C.A."/>
            <person name="van der Lee T.A.J."/>
        </authorList>
    </citation>
    <scope>NUCLEOTIDE SEQUENCE [LARGE SCALE GENOMIC DNA]</scope>
    <source>
        <strain evidence="5 7">LEV6574</strain>
        <strain evidence="4 6">MB42</strain>
    </source>
</reference>
<dbReference type="AlphaFoldDB" id="A0A507DDR4"/>
<evidence type="ECO:0000313" key="5">
    <source>
        <dbReference type="EMBL" id="TPX50897.1"/>
    </source>
</evidence>
<evidence type="ECO:0000313" key="4">
    <source>
        <dbReference type="EMBL" id="TPX49541.1"/>
    </source>
</evidence>
<dbReference type="InterPro" id="IPR033332">
    <property type="entry name" value="BTG"/>
</dbReference>
<dbReference type="SMART" id="SM00099">
    <property type="entry name" value="btg1"/>
    <property type="match status" value="1"/>
</dbReference>